<feature type="domain" description="tRNA/rRNA methyltransferase SpoU type" evidence="5">
    <location>
        <begin position="3"/>
        <end position="151"/>
    </location>
</feature>
<dbReference type="Gramene" id="ABO97935">
    <property type="protein sequence ID" value="ABO97935"/>
    <property type="gene ID" value="OSTLU_93288"/>
</dbReference>
<accession>A4S331</accession>
<dbReference type="InterPro" id="IPR029028">
    <property type="entry name" value="Alpha/beta_knot_MTases"/>
</dbReference>
<comment type="similarity">
    <text evidence="1">Belongs to the class IV-like SAM-binding methyltransferase superfamily. RNA methyltransferase TrmH family.</text>
</comment>
<dbReference type="GeneID" id="5003512"/>
<keyword evidence="7" id="KW-1185">Reference proteome</keyword>
<sequence>VSFVLCAPEGPLNVGAAARVIQNFSLPSSLRVVRPSASVLRDDDDGASAPRLHEDAYKFAVHAKWMLDDCCARGESVLEAVAEASLVVATTARPRENLPLLTLGAACEKMRDEIARGGKCAILFGNERTGLTNEELELAEFGVSIPTSATVGTSAMARRNKYSGGAGVDGSQTATSLNLGMAVGVVAYELFSQVHAVREDDETKSIGGFNQPHRLTVGERAALIDDVVAARRAVDVFADVDAEEDVIFAEKERRAITAVLSSGPIATRDATPIFMLARRARALARLADPNALVADAARAYARANGGAVPSTKSLNAYIRETLGISLTKRELERAAALVRDDLPP</sequence>
<proteinExistence type="inferred from homology"/>
<dbReference type="GO" id="GO:0003723">
    <property type="term" value="F:RNA binding"/>
    <property type="evidence" value="ECO:0007669"/>
    <property type="project" value="InterPro"/>
</dbReference>
<dbReference type="InterPro" id="IPR001537">
    <property type="entry name" value="SpoU_MeTrfase"/>
</dbReference>
<keyword evidence="2" id="KW-0489">Methyltransferase</keyword>
<dbReference type="GO" id="GO:0008173">
    <property type="term" value="F:RNA methyltransferase activity"/>
    <property type="evidence" value="ECO:0007669"/>
    <property type="project" value="InterPro"/>
</dbReference>
<dbReference type="RefSeq" id="XP_001419642.1">
    <property type="nucleotide sequence ID" value="XM_001419605.1"/>
</dbReference>
<dbReference type="Gene3D" id="3.40.1280.10">
    <property type="match status" value="1"/>
</dbReference>
<dbReference type="OrthoDB" id="241340at2759"/>
<dbReference type="CDD" id="cd18093">
    <property type="entry name" value="SpoU-like_TrmJ"/>
    <property type="match status" value="1"/>
</dbReference>
<dbReference type="AlphaFoldDB" id="A4S331"/>
<dbReference type="eggNOG" id="ENOG502S962">
    <property type="taxonomic scope" value="Eukaryota"/>
</dbReference>
<reference evidence="6 7" key="1">
    <citation type="journal article" date="2007" name="Proc. Natl. Acad. Sci. U.S.A.">
        <title>The tiny eukaryote Ostreococcus provides genomic insights into the paradox of plankton speciation.</title>
        <authorList>
            <person name="Palenik B."/>
            <person name="Grimwood J."/>
            <person name="Aerts A."/>
            <person name="Rouze P."/>
            <person name="Salamov A."/>
            <person name="Putnam N."/>
            <person name="Dupont C."/>
            <person name="Jorgensen R."/>
            <person name="Derelle E."/>
            <person name="Rombauts S."/>
            <person name="Zhou K."/>
            <person name="Otillar R."/>
            <person name="Merchant S.S."/>
            <person name="Podell S."/>
            <person name="Gaasterland T."/>
            <person name="Napoli C."/>
            <person name="Gendler K."/>
            <person name="Manuell A."/>
            <person name="Tai V."/>
            <person name="Vallon O."/>
            <person name="Piganeau G."/>
            <person name="Jancek S."/>
            <person name="Heijde M."/>
            <person name="Jabbari K."/>
            <person name="Bowler C."/>
            <person name="Lohr M."/>
            <person name="Robbens S."/>
            <person name="Werner G."/>
            <person name="Dubchak I."/>
            <person name="Pazour G.J."/>
            <person name="Ren Q."/>
            <person name="Paulsen I."/>
            <person name="Delwiche C."/>
            <person name="Schmutz J."/>
            <person name="Rokhsar D."/>
            <person name="Van de Peer Y."/>
            <person name="Moreau H."/>
            <person name="Grigoriev I.V."/>
        </authorList>
    </citation>
    <scope>NUCLEOTIDE SEQUENCE [LARGE SCALE GENOMIC DNA]</scope>
    <source>
        <strain evidence="6 7">CCE9901</strain>
    </source>
</reference>
<dbReference type="GO" id="GO:0002128">
    <property type="term" value="P:tRNA nucleoside ribose methylation"/>
    <property type="evidence" value="ECO:0007669"/>
    <property type="project" value="TreeGrafter"/>
</dbReference>
<dbReference type="InterPro" id="IPR004384">
    <property type="entry name" value="RNA_MeTrfase_TrmJ/LasT"/>
</dbReference>
<dbReference type="InterPro" id="IPR029026">
    <property type="entry name" value="tRNA_m1G_MTases_N"/>
</dbReference>
<evidence type="ECO:0000256" key="3">
    <source>
        <dbReference type="ARBA" id="ARBA00022679"/>
    </source>
</evidence>
<dbReference type="EMBL" id="CP000589">
    <property type="protein sequence ID" value="ABO97935.1"/>
    <property type="molecule type" value="Genomic_DNA"/>
</dbReference>
<gene>
    <name evidence="6" type="ORF">OSTLU_93288</name>
</gene>
<organism evidence="6 7">
    <name type="scientific">Ostreococcus lucimarinus (strain CCE9901)</name>
    <dbReference type="NCBI Taxonomy" id="436017"/>
    <lineage>
        <taxon>Eukaryota</taxon>
        <taxon>Viridiplantae</taxon>
        <taxon>Chlorophyta</taxon>
        <taxon>Mamiellophyceae</taxon>
        <taxon>Mamiellales</taxon>
        <taxon>Bathycoccaceae</taxon>
        <taxon>Ostreococcus</taxon>
    </lineage>
</organism>
<dbReference type="HOGENOM" id="CLU_049969_0_0_1"/>
<dbReference type="PANTHER" id="PTHR42786:SF2">
    <property type="entry name" value="TRNA (CYTIDINE_URIDINE-2'-O-)-METHYLTRANSFERASE TRMJ"/>
    <property type="match status" value="1"/>
</dbReference>
<dbReference type="SUPFAM" id="SSF75217">
    <property type="entry name" value="alpha/beta knot"/>
    <property type="match status" value="1"/>
</dbReference>
<dbReference type="GO" id="GO:0005829">
    <property type="term" value="C:cytosol"/>
    <property type="evidence" value="ECO:0007669"/>
    <property type="project" value="TreeGrafter"/>
</dbReference>
<evidence type="ECO:0000256" key="1">
    <source>
        <dbReference type="ARBA" id="ARBA00007228"/>
    </source>
</evidence>
<evidence type="ECO:0000313" key="6">
    <source>
        <dbReference type="EMBL" id="ABO97935.1"/>
    </source>
</evidence>
<feature type="non-terminal residue" evidence="6">
    <location>
        <position position="1"/>
    </location>
</feature>
<dbReference type="PANTHER" id="PTHR42786">
    <property type="entry name" value="TRNA/RRNA METHYLTRANSFERASE"/>
    <property type="match status" value="1"/>
</dbReference>
<keyword evidence="4" id="KW-0949">S-adenosyl-L-methionine</keyword>
<evidence type="ECO:0000256" key="4">
    <source>
        <dbReference type="ARBA" id="ARBA00022691"/>
    </source>
</evidence>
<protein>
    <recommendedName>
        <fullName evidence="5">tRNA/rRNA methyltransferase SpoU type domain-containing protein</fullName>
    </recommendedName>
</protein>
<dbReference type="KEGG" id="olu:OSTLU_93288"/>
<dbReference type="Pfam" id="PF00588">
    <property type="entry name" value="SpoU_methylase"/>
    <property type="match status" value="1"/>
</dbReference>
<keyword evidence="3" id="KW-0808">Transferase</keyword>
<evidence type="ECO:0000256" key="2">
    <source>
        <dbReference type="ARBA" id="ARBA00022603"/>
    </source>
</evidence>
<name>A4S331_OSTLU</name>
<dbReference type="Proteomes" id="UP000001568">
    <property type="component" value="Chromosome 9"/>
</dbReference>
<evidence type="ECO:0000313" key="7">
    <source>
        <dbReference type="Proteomes" id="UP000001568"/>
    </source>
</evidence>
<evidence type="ECO:0000259" key="5">
    <source>
        <dbReference type="Pfam" id="PF00588"/>
    </source>
</evidence>